<proteinExistence type="predicted"/>
<organism evidence="1 2">
    <name type="scientific">Naja naja</name>
    <name type="common">Indian cobra</name>
    <dbReference type="NCBI Taxonomy" id="35670"/>
    <lineage>
        <taxon>Eukaryota</taxon>
        <taxon>Metazoa</taxon>
        <taxon>Chordata</taxon>
        <taxon>Craniata</taxon>
        <taxon>Vertebrata</taxon>
        <taxon>Euteleostomi</taxon>
        <taxon>Lepidosauria</taxon>
        <taxon>Squamata</taxon>
        <taxon>Bifurcata</taxon>
        <taxon>Unidentata</taxon>
        <taxon>Episquamata</taxon>
        <taxon>Toxicofera</taxon>
        <taxon>Serpentes</taxon>
        <taxon>Colubroidea</taxon>
        <taxon>Elapidae</taxon>
        <taxon>Elapinae</taxon>
        <taxon>Naja</taxon>
    </lineage>
</organism>
<dbReference type="GO" id="GO:0046976">
    <property type="term" value="F:histone H3K27 methyltransferase activity"/>
    <property type="evidence" value="ECO:0007669"/>
    <property type="project" value="InterPro"/>
</dbReference>
<keyword evidence="2" id="KW-1185">Reference proteome</keyword>
<sequence length="161" mass="18995">MRVQEGGSAFSVGHLCTMSKDAMCCLHDNTEMLWKVEIPGSPTSKCILYWKRKVKSEYMRLRQLKRLQANIGAKNLFVSNFTKIQEKINILNDDWKKLRVQPIQSMKLVGGNPFLKQVLQHIMYYISFPKFIFTLPHYNIPILHVIVKFRIYPERKFRSVM</sequence>
<reference evidence="1" key="2">
    <citation type="submission" date="2025-09" db="UniProtKB">
        <authorList>
            <consortium name="Ensembl"/>
        </authorList>
    </citation>
    <scope>IDENTIFICATION</scope>
</reference>
<dbReference type="Proteomes" id="UP000694559">
    <property type="component" value="Unplaced"/>
</dbReference>
<dbReference type="InterPro" id="IPR021654">
    <property type="entry name" value="EZH1/EZH2"/>
</dbReference>
<dbReference type="AlphaFoldDB" id="A0A8C6XE36"/>
<protein>
    <submittedName>
        <fullName evidence="1">Uncharacterized protein</fullName>
    </submittedName>
</protein>
<name>A0A8C6XE36_NAJNA</name>
<dbReference type="Ensembl" id="ENSNNAT00000013515.1">
    <property type="protein sequence ID" value="ENSNNAP00000012913.1"/>
    <property type="gene ID" value="ENSNNAG00000008704.1"/>
</dbReference>
<dbReference type="OrthoDB" id="6141102at2759"/>
<accession>A0A8C6XE36</accession>
<dbReference type="GeneTree" id="ENSGT00940000156604"/>
<evidence type="ECO:0000313" key="2">
    <source>
        <dbReference type="Proteomes" id="UP000694559"/>
    </source>
</evidence>
<reference evidence="1" key="1">
    <citation type="submission" date="2025-08" db="UniProtKB">
        <authorList>
            <consortium name="Ensembl"/>
        </authorList>
    </citation>
    <scope>IDENTIFICATION</scope>
</reference>
<dbReference type="Pfam" id="PF11616">
    <property type="entry name" value="EZH2_WD-Binding"/>
    <property type="match status" value="1"/>
</dbReference>
<evidence type="ECO:0000313" key="1">
    <source>
        <dbReference type="Ensembl" id="ENSNNAP00000012913.1"/>
    </source>
</evidence>